<dbReference type="STRING" id="227321.Q5AVS3"/>
<dbReference type="InParanoid" id="Q5AVS3"/>
<dbReference type="KEGG" id="ani:ANIA_07607"/>
<keyword evidence="4" id="KW-1185">Reference proteome</keyword>
<organism evidence="3 4">
    <name type="scientific">Emericella nidulans (strain FGSC A4 / ATCC 38163 / CBS 112.46 / NRRL 194 / M139)</name>
    <name type="common">Aspergillus nidulans</name>
    <dbReference type="NCBI Taxonomy" id="227321"/>
    <lineage>
        <taxon>Eukaryota</taxon>
        <taxon>Fungi</taxon>
        <taxon>Dikarya</taxon>
        <taxon>Ascomycota</taxon>
        <taxon>Pezizomycotina</taxon>
        <taxon>Eurotiomycetes</taxon>
        <taxon>Eurotiomycetidae</taxon>
        <taxon>Eurotiales</taxon>
        <taxon>Aspergillaceae</taxon>
        <taxon>Aspergillus</taxon>
        <taxon>Aspergillus subgen. Nidulantes</taxon>
    </lineage>
</organism>
<name>Q5AVS3_EMENI</name>
<gene>
    <name evidence="3" type="ORF">ANIA_07607</name>
</gene>
<dbReference type="OMA" id="HDEWFGS"/>
<dbReference type="OrthoDB" id="2520703at2759"/>
<evidence type="ECO:0000313" key="4">
    <source>
        <dbReference type="Proteomes" id="UP000000560"/>
    </source>
</evidence>
<reference evidence="4" key="1">
    <citation type="journal article" date="2005" name="Nature">
        <title>Sequencing of Aspergillus nidulans and comparative analysis with A. fumigatus and A. oryzae.</title>
        <authorList>
            <person name="Galagan J.E."/>
            <person name="Calvo S.E."/>
            <person name="Cuomo C."/>
            <person name="Ma L.J."/>
            <person name="Wortman J.R."/>
            <person name="Batzoglou S."/>
            <person name="Lee S.I."/>
            <person name="Basturkmen M."/>
            <person name="Spevak C.C."/>
            <person name="Clutterbuck J."/>
            <person name="Kapitonov V."/>
            <person name="Jurka J."/>
            <person name="Scazzocchio C."/>
            <person name="Farman M."/>
            <person name="Butler J."/>
            <person name="Purcell S."/>
            <person name="Harris S."/>
            <person name="Braus G.H."/>
            <person name="Draht O."/>
            <person name="Busch S."/>
            <person name="D'Enfert C."/>
            <person name="Bouchier C."/>
            <person name="Goldman G.H."/>
            <person name="Bell-Pedersen D."/>
            <person name="Griffiths-Jones S."/>
            <person name="Doonan J.H."/>
            <person name="Yu J."/>
            <person name="Vienken K."/>
            <person name="Pain A."/>
            <person name="Freitag M."/>
            <person name="Selker E.U."/>
            <person name="Archer D.B."/>
            <person name="Penalva M.A."/>
            <person name="Oakley B.R."/>
            <person name="Momany M."/>
            <person name="Tanaka T."/>
            <person name="Kumagai T."/>
            <person name="Asai K."/>
            <person name="Machida M."/>
            <person name="Nierman W.C."/>
            <person name="Denning D.W."/>
            <person name="Caddick M."/>
            <person name="Hynes M."/>
            <person name="Paoletti M."/>
            <person name="Fischer R."/>
            <person name="Miller B."/>
            <person name="Dyer P."/>
            <person name="Sachs M.S."/>
            <person name="Osmani S.A."/>
            <person name="Birren B.W."/>
        </authorList>
    </citation>
    <scope>NUCLEOTIDE SEQUENCE [LARGE SCALE GENOMIC DNA]</scope>
    <source>
        <strain evidence="4">FGSC A4 / ATCC 38163 / CBS 112.46 / NRRL 194 / M139</strain>
    </source>
</reference>
<dbReference type="Proteomes" id="UP000000560">
    <property type="component" value="Chromosome IV"/>
</dbReference>
<sequence>MENLNDDILLLIGDYLDGHSDRHNAIFVNRRFHELFSRALYRSASLKNLSQVQSFLKAITLRPSLASVLRSLDCAGWDSSSPQPRLSEEEFTIFSLSAKTNSHSAEEHSQWVNDLIEGIDEAWIALLLSSVHNIRKLNLVYPHRLESRGYLDRLFVRATTHQKPFDRCPAFHRLHEVSLRQRTRDDEDKGTMSPSQIMPFLRMPCLTTLAVDSLIEHRPEPADELNDKEEINEPPLERSQSQSFTEITLTSSNALEGLESILSSCASLKSFKYQHTDALLAEGFRPSAFNTSLSRHKSTLETMWLDNLGTHLPFTISGVNESHEEWFGSFADFTALKDLRIRLPNLLDIQYSFEPQTPLVDVLPGSIESLYIEDCKERSLGMLLDQVGLVLDARNRKTRFNALRRLDIEGFFHDDEEDEDTSGGGNGGRVIKQRVYEMVEPLGGVCEEAGIKLSLRDRMCLHTMH</sequence>
<feature type="domain" description="Leucine-rich repeat" evidence="2">
    <location>
        <begin position="105"/>
        <end position="393"/>
    </location>
</feature>
<evidence type="ECO:0000256" key="1">
    <source>
        <dbReference type="SAM" id="MobiDB-lite"/>
    </source>
</evidence>
<accession>Q5AVS3</accession>
<reference evidence="4" key="2">
    <citation type="journal article" date="2009" name="Fungal Genet. Biol.">
        <title>The 2008 update of the Aspergillus nidulans genome annotation: a community effort.</title>
        <authorList>
            <person name="Wortman J.R."/>
            <person name="Gilsenan J.M."/>
            <person name="Joardar V."/>
            <person name="Deegan J."/>
            <person name="Clutterbuck J."/>
            <person name="Andersen M.R."/>
            <person name="Archer D."/>
            <person name="Bencina M."/>
            <person name="Braus G."/>
            <person name="Coutinho P."/>
            <person name="von Dohren H."/>
            <person name="Doonan J."/>
            <person name="Driessen A.J."/>
            <person name="Durek P."/>
            <person name="Espeso E."/>
            <person name="Fekete E."/>
            <person name="Flipphi M."/>
            <person name="Estrada C.G."/>
            <person name="Geysens S."/>
            <person name="Goldman G."/>
            <person name="de Groot P.W."/>
            <person name="Hansen K."/>
            <person name="Harris S.D."/>
            <person name="Heinekamp T."/>
            <person name="Helmstaedt K."/>
            <person name="Henrissat B."/>
            <person name="Hofmann G."/>
            <person name="Homan T."/>
            <person name="Horio T."/>
            <person name="Horiuchi H."/>
            <person name="James S."/>
            <person name="Jones M."/>
            <person name="Karaffa L."/>
            <person name="Karanyi Z."/>
            <person name="Kato M."/>
            <person name="Keller N."/>
            <person name="Kelly D.E."/>
            <person name="Kiel J.A."/>
            <person name="Kim J.M."/>
            <person name="van der Klei I.J."/>
            <person name="Klis F.M."/>
            <person name="Kovalchuk A."/>
            <person name="Krasevec N."/>
            <person name="Kubicek C.P."/>
            <person name="Liu B."/>
            <person name="Maccabe A."/>
            <person name="Meyer V."/>
            <person name="Mirabito P."/>
            <person name="Miskei M."/>
            <person name="Mos M."/>
            <person name="Mullins J."/>
            <person name="Nelson D.R."/>
            <person name="Nielsen J."/>
            <person name="Oakley B.R."/>
            <person name="Osmani S.A."/>
            <person name="Pakula T."/>
            <person name="Paszewski A."/>
            <person name="Paulsen I."/>
            <person name="Pilsyk S."/>
            <person name="Pocsi I."/>
            <person name="Punt P.J."/>
            <person name="Ram A.F."/>
            <person name="Ren Q."/>
            <person name="Robellet X."/>
            <person name="Robson G."/>
            <person name="Seiboth B."/>
            <person name="van Solingen P."/>
            <person name="Specht T."/>
            <person name="Sun J."/>
            <person name="Taheri-Talesh N."/>
            <person name="Takeshita N."/>
            <person name="Ussery D."/>
            <person name="vanKuyk P.A."/>
            <person name="Visser H."/>
            <person name="van de Vondervoort P.J."/>
            <person name="de Vries R.P."/>
            <person name="Walton J."/>
            <person name="Xiang X."/>
            <person name="Xiong Y."/>
            <person name="Zeng A.P."/>
            <person name="Brandt B.W."/>
            <person name="Cornell M.J."/>
            <person name="van den Hondel C.A."/>
            <person name="Visser J."/>
            <person name="Oliver S.G."/>
            <person name="Turner G."/>
        </authorList>
    </citation>
    <scope>GENOME REANNOTATION</scope>
    <source>
        <strain evidence="4">FGSC A4 / ATCC 38163 / CBS 112.46 / NRRL 194 / M139</strain>
    </source>
</reference>
<dbReference type="InterPro" id="IPR056867">
    <property type="entry name" value="LRR_15"/>
</dbReference>
<dbReference type="HOGENOM" id="CLU_041313_0_0_1"/>
<dbReference type="EMBL" id="BN001304">
    <property type="protein sequence ID" value="CBF79734.1"/>
    <property type="molecule type" value="Genomic_DNA"/>
</dbReference>
<dbReference type="VEuPathDB" id="FungiDB:AN7607"/>
<protein>
    <recommendedName>
        <fullName evidence="2">Leucine-rich repeat domain-containing protein</fullName>
    </recommendedName>
</protein>
<accession>C8VBV3</accession>
<evidence type="ECO:0000259" key="2">
    <source>
        <dbReference type="Pfam" id="PF24969"/>
    </source>
</evidence>
<dbReference type="RefSeq" id="XP_680876.1">
    <property type="nucleotide sequence ID" value="XM_675784.1"/>
</dbReference>
<dbReference type="Pfam" id="PF24969">
    <property type="entry name" value="LRR_15"/>
    <property type="match status" value="1"/>
</dbReference>
<dbReference type="eggNOG" id="ENOG502SZXU">
    <property type="taxonomic scope" value="Eukaryota"/>
</dbReference>
<feature type="compositionally biased region" description="Acidic residues" evidence="1">
    <location>
        <begin position="222"/>
        <end position="232"/>
    </location>
</feature>
<feature type="region of interest" description="Disordered" evidence="1">
    <location>
        <begin position="218"/>
        <end position="244"/>
    </location>
</feature>
<proteinExistence type="predicted"/>
<dbReference type="GeneID" id="2869625"/>
<evidence type="ECO:0000313" key="3">
    <source>
        <dbReference type="EMBL" id="CBF79734.1"/>
    </source>
</evidence>
<dbReference type="AlphaFoldDB" id="Q5AVS3"/>